<dbReference type="EMBL" id="CP007139">
    <property type="protein sequence ID" value="AIE85135.1"/>
    <property type="molecule type" value="Genomic_DNA"/>
</dbReference>
<reference evidence="2 3" key="1">
    <citation type="journal article" date="2014" name="PLoS ONE">
        <title>The first complete genome sequence of the class fimbriimonadia in the phylum armatimonadetes.</title>
        <authorList>
            <person name="Hu Z.Y."/>
            <person name="Wang Y.Z."/>
            <person name="Im W.T."/>
            <person name="Wang S.Y."/>
            <person name="Zhao G.P."/>
            <person name="Zheng H.J."/>
            <person name="Quan Z.X."/>
        </authorList>
    </citation>
    <scope>NUCLEOTIDE SEQUENCE [LARGE SCALE GENOMIC DNA]</scope>
    <source>
        <strain evidence="2">Gsoil 348</strain>
    </source>
</reference>
<organism evidence="2 3">
    <name type="scientific">Fimbriimonas ginsengisoli Gsoil 348</name>
    <dbReference type="NCBI Taxonomy" id="661478"/>
    <lineage>
        <taxon>Bacteria</taxon>
        <taxon>Bacillati</taxon>
        <taxon>Armatimonadota</taxon>
        <taxon>Fimbriimonadia</taxon>
        <taxon>Fimbriimonadales</taxon>
        <taxon>Fimbriimonadaceae</taxon>
        <taxon>Fimbriimonas</taxon>
    </lineage>
</organism>
<dbReference type="KEGG" id="fgi:OP10G_1767"/>
<sequence>MTGDSRNGRPQTQTTGGGADTQNPGSTDQVQGPVKILIPSDAGGSSAKVDIPKAGNQGGGNAGDHKLKWTHDVYFDAGAQDLIGTFTTQILRYGVRYEQHELLVYARNETLDTRGTNLPFQSIISGFSMGAAYRYWFPGNRMFATVSEGQYLSGPNKGRSDFRVGAAGYWDWRTSGKPQDTFTDIYADAFYIDIAKDLFVTGRLRSGLVLTRNSSGYGVGYGVTQFFASGKGLNGSENRIEGGFGVGYVYENKVSLNLEMRAGYAFRGLINNRAYLNPMIVLSGGF</sequence>
<evidence type="ECO:0000313" key="3">
    <source>
        <dbReference type="Proteomes" id="UP000027982"/>
    </source>
</evidence>
<feature type="region of interest" description="Disordered" evidence="1">
    <location>
        <begin position="1"/>
        <end position="62"/>
    </location>
</feature>
<dbReference type="AlphaFoldDB" id="A0A068NQX2"/>
<gene>
    <name evidence="2" type="ORF">OP10G_1767</name>
</gene>
<keyword evidence="3" id="KW-1185">Reference proteome</keyword>
<evidence type="ECO:0000313" key="2">
    <source>
        <dbReference type="EMBL" id="AIE85135.1"/>
    </source>
</evidence>
<dbReference type="HOGENOM" id="CLU_972359_0_0_0"/>
<name>A0A068NQX2_FIMGI</name>
<proteinExistence type="predicted"/>
<dbReference type="Proteomes" id="UP000027982">
    <property type="component" value="Chromosome"/>
</dbReference>
<protein>
    <submittedName>
        <fullName evidence="2">Uncharacterized protein</fullName>
    </submittedName>
</protein>
<evidence type="ECO:0000256" key="1">
    <source>
        <dbReference type="SAM" id="MobiDB-lite"/>
    </source>
</evidence>
<dbReference type="STRING" id="661478.OP10G_1767"/>
<feature type="compositionally biased region" description="Polar residues" evidence="1">
    <location>
        <begin position="1"/>
        <end position="10"/>
    </location>
</feature>
<accession>A0A068NQX2</accession>